<organism evidence="2">
    <name type="scientific">Siphoviridae sp. ctHNH2</name>
    <dbReference type="NCBI Taxonomy" id="2827273"/>
    <lineage>
        <taxon>Viruses</taxon>
        <taxon>Duplodnaviria</taxon>
        <taxon>Heunggongvirae</taxon>
        <taxon>Uroviricota</taxon>
        <taxon>Caudoviricetes</taxon>
    </lineage>
</organism>
<sequence>MGDATVPHTPSWHKGTRAAALSPLETPLPGTGDGGRRTEKRLKSREI</sequence>
<protein>
    <submittedName>
        <fullName evidence="2">Uncharacterized protein</fullName>
    </submittedName>
</protein>
<evidence type="ECO:0000313" key="2">
    <source>
        <dbReference type="EMBL" id="DAE28015.1"/>
    </source>
</evidence>
<name>A0A8S5R9I7_9CAUD</name>
<feature type="region of interest" description="Disordered" evidence="1">
    <location>
        <begin position="1"/>
        <end position="47"/>
    </location>
</feature>
<evidence type="ECO:0000256" key="1">
    <source>
        <dbReference type="SAM" id="MobiDB-lite"/>
    </source>
</evidence>
<accession>A0A8S5R9I7</accession>
<dbReference type="EMBL" id="BK015848">
    <property type="protein sequence ID" value="DAE28015.1"/>
    <property type="molecule type" value="Genomic_DNA"/>
</dbReference>
<reference evidence="2" key="1">
    <citation type="journal article" date="2021" name="Proc. Natl. Acad. Sci. U.S.A.">
        <title>A Catalog of Tens of Thousands of Viruses from Human Metagenomes Reveals Hidden Associations with Chronic Diseases.</title>
        <authorList>
            <person name="Tisza M.J."/>
            <person name="Buck C.B."/>
        </authorList>
    </citation>
    <scope>NUCLEOTIDE SEQUENCE</scope>
    <source>
        <strain evidence="2">CtHNH2</strain>
    </source>
</reference>
<proteinExistence type="predicted"/>
<feature type="compositionally biased region" description="Basic residues" evidence="1">
    <location>
        <begin position="38"/>
        <end position="47"/>
    </location>
</feature>